<name>A0A813IQI0_POLGL</name>
<evidence type="ECO:0000313" key="2">
    <source>
        <dbReference type="EMBL" id="CAE8654491.1"/>
    </source>
</evidence>
<feature type="non-terminal residue" evidence="2">
    <location>
        <position position="176"/>
    </location>
</feature>
<protein>
    <recommendedName>
        <fullName evidence="4">Centrosomal protein of 162 kDa</fullName>
    </recommendedName>
</protein>
<feature type="region of interest" description="Disordered" evidence="1">
    <location>
        <begin position="43"/>
        <end position="63"/>
    </location>
</feature>
<evidence type="ECO:0000313" key="3">
    <source>
        <dbReference type="Proteomes" id="UP000626109"/>
    </source>
</evidence>
<organism evidence="2 3">
    <name type="scientific">Polarella glacialis</name>
    <name type="common">Dinoflagellate</name>
    <dbReference type="NCBI Taxonomy" id="89957"/>
    <lineage>
        <taxon>Eukaryota</taxon>
        <taxon>Sar</taxon>
        <taxon>Alveolata</taxon>
        <taxon>Dinophyceae</taxon>
        <taxon>Suessiales</taxon>
        <taxon>Suessiaceae</taxon>
        <taxon>Polarella</taxon>
    </lineage>
</organism>
<accession>A0A813IQI0</accession>
<evidence type="ECO:0000256" key="1">
    <source>
        <dbReference type="SAM" id="MobiDB-lite"/>
    </source>
</evidence>
<comment type="caution">
    <text evidence="2">The sequence shown here is derived from an EMBL/GenBank/DDBJ whole genome shotgun (WGS) entry which is preliminary data.</text>
</comment>
<evidence type="ECO:0008006" key="4">
    <source>
        <dbReference type="Google" id="ProtNLM"/>
    </source>
</evidence>
<reference evidence="2" key="1">
    <citation type="submission" date="2021-02" db="EMBL/GenBank/DDBJ databases">
        <authorList>
            <person name="Dougan E. K."/>
            <person name="Rhodes N."/>
            <person name="Thang M."/>
            <person name="Chan C."/>
        </authorList>
    </citation>
    <scope>NUCLEOTIDE SEQUENCE</scope>
</reference>
<dbReference type="Proteomes" id="UP000626109">
    <property type="component" value="Unassembled WGS sequence"/>
</dbReference>
<feature type="non-terminal residue" evidence="2">
    <location>
        <position position="1"/>
    </location>
</feature>
<proteinExistence type="predicted"/>
<dbReference type="AlphaFoldDB" id="A0A813IQI0"/>
<sequence>EMEERLRELALGARGVVAGGSPGASQGVVRERLRLEHQEKLSVGMRHAQGEAAAATEERDHLRNDNETLKGQVQRLLAQQAEQSREAQELRQLAHVGPPAMPGMEEVANRLAKRNEELAEENARLTKAIEQSLPERRQSALEAAKRTLEESGVTLLQMLKALDVQRCGRLPLRTIE</sequence>
<gene>
    <name evidence="2" type="ORF">PGLA2088_LOCUS11041</name>
</gene>
<dbReference type="EMBL" id="CAJNNW010012625">
    <property type="protein sequence ID" value="CAE8654491.1"/>
    <property type="molecule type" value="Genomic_DNA"/>
</dbReference>